<name>A0AA35USJ0_LACSI</name>
<evidence type="ECO:0000256" key="1">
    <source>
        <dbReference type="SAM" id="MobiDB-lite"/>
    </source>
</evidence>
<keyword evidence="3" id="KW-1185">Reference proteome</keyword>
<accession>A0AA35USJ0</accession>
<dbReference type="EMBL" id="OX465086">
    <property type="protein sequence ID" value="CAI9259716.1"/>
    <property type="molecule type" value="Genomic_DNA"/>
</dbReference>
<evidence type="ECO:0000313" key="3">
    <source>
        <dbReference type="Proteomes" id="UP001177003"/>
    </source>
</evidence>
<dbReference type="Proteomes" id="UP001177003">
    <property type="component" value="Chromosome 0"/>
</dbReference>
<reference evidence="2" key="1">
    <citation type="submission" date="2023-04" db="EMBL/GenBank/DDBJ databases">
        <authorList>
            <person name="Vijverberg K."/>
            <person name="Xiong W."/>
            <person name="Schranz E."/>
        </authorList>
    </citation>
    <scope>NUCLEOTIDE SEQUENCE</scope>
</reference>
<organism evidence="2 3">
    <name type="scientific">Lactuca saligna</name>
    <name type="common">Willowleaf lettuce</name>
    <dbReference type="NCBI Taxonomy" id="75948"/>
    <lineage>
        <taxon>Eukaryota</taxon>
        <taxon>Viridiplantae</taxon>
        <taxon>Streptophyta</taxon>
        <taxon>Embryophyta</taxon>
        <taxon>Tracheophyta</taxon>
        <taxon>Spermatophyta</taxon>
        <taxon>Magnoliopsida</taxon>
        <taxon>eudicotyledons</taxon>
        <taxon>Gunneridae</taxon>
        <taxon>Pentapetalae</taxon>
        <taxon>asterids</taxon>
        <taxon>campanulids</taxon>
        <taxon>Asterales</taxon>
        <taxon>Asteraceae</taxon>
        <taxon>Cichorioideae</taxon>
        <taxon>Cichorieae</taxon>
        <taxon>Lactucinae</taxon>
        <taxon>Lactuca</taxon>
    </lineage>
</organism>
<evidence type="ECO:0000313" key="2">
    <source>
        <dbReference type="EMBL" id="CAI9259716.1"/>
    </source>
</evidence>
<proteinExistence type="predicted"/>
<feature type="region of interest" description="Disordered" evidence="1">
    <location>
        <begin position="139"/>
        <end position="200"/>
    </location>
</feature>
<dbReference type="AlphaFoldDB" id="A0AA35USJ0"/>
<protein>
    <submittedName>
        <fullName evidence="2">Uncharacterized protein</fullName>
    </submittedName>
</protein>
<sequence>MDYAPRRRRTPIVLLLKLVRPSYKNIMPSSNQSLEGREKEERICDFAKSPRCGGDSATPWALKEDYDFSIFEPYQPPFSFQYCANENLVKQGNAKFMDHKDFKEKSEKEVNFYVVEPYQPLLPFEVFSFKRPRYQVSEPIESKEEDNDGLHFDKKNPKRDKTKARGMRMKKKPKRKHNKDVNPKMPKSLRKEFNRRVAYK</sequence>
<gene>
    <name evidence="2" type="ORF">LSALG_LOCUS593</name>
</gene>
<feature type="compositionally biased region" description="Basic and acidic residues" evidence="1">
    <location>
        <begin position="189"/>
        <end position="200"/>
    </location>
</feature>
<feature type="compositionally biased region" description="Basic residues" evidence="1">
    <location>
        <begin position="156"/>
        <end position="178"/>
    </location>
</feature>